<dbReference type="FunFam" id="3.40.850.10:FF:000051">
    <property type="entry name" value="Kinesin-like protein bimC"/>
    <property type="match status" value="1"/>
</dbReference>
<proteinExistence type="inferred from homology"/>
<comment type="caution">
    <text evidence="18">The sequence shown here is derived from an EMBL/GenBank/DDBJ whole genome shotgun (WGS) entry which is preliminary data.</text>
</comment>
<feature type="region of interest" description="Disordered" evidence="16">
    <location>
        <begin position="1000"/>
        <end position="1021"/>
    </location>
</feature>
<dbReference type="GO" id="GO:0000073">
    <property type="term" value="P:initial mitotic spindle pole body separation"/>
    <property type="evidence" value="ECO:0007669"/>
    <property type="project" value="UniProtKB-ARBA"/>
</dbReference>
<keyword evidence="8 14" id="KW-0067">ATP-binding</keyword>
<keyword evidence="11" id="KW-0206">Cytoskeleton</keyword>
<evidence type="ECO:0000256" key="5">
    <source>
        <dbReference type="ARBA" id="ARBA00022701"/>
    </source>
</evidence>
<dbReference type="InterPro" id="IPR047241">
    <property type="entry name" value="KIF11-like_kin_motor_dom"/>
</dbReference>
<reference evidence="18" key="1">
    <citation type="submission" date="2016-06" db="EMBL/GenBank/DDBJ databases">
        <title>Draft Genome sequence of the fungus Inonotus baumii.</title>
        <authorList>
            <person name="Zhu H."/>
            <person name="Lin W."/>
        </authorList>
    </citation>
    <scope>NUCLEOTIDE SEQUENCE</scope>
    <source>
        <strain evidence="18">821</strain>
    </source>
</reference>
<dbReference type="PROSITE" id="PS50067">
    <property type="entry name" value="KINESIN_MOTOR_2"/>
    <property type="match status" value="1"/>
</dbReference>
<gene>
    <name evidence="18" type="ORF">A7U60_g8752</name>
</gene>
<evidence type="ECO:0000256" key="13">
    <source>
        <dbReference type="ARBA" id="ARBA00034704"/>
    </source>
</evidence>
<dbReference type="Gene3D" id="3.40.850.10">
    <property type="entry name" value="Kinesin motor domain"/>
    <property type="match status" value="1"/>
</dbReference>
<dbReference type="PROSITE" id="PS00411">
    <property type="entry name" value="KINESIN_MOTOR_1"/>
    <property type="match status" value="1"/>
</dbReference>
<evidence type="ECO:0000256" key="15">
    <source>
        <dbReference type="SAM" id="Coils"/>
    </source>
</evidence>
<keyword evidence="6 14" id="KW-0547">Nucleotide-binding</keyword>
<dbReference type="GO" id="GO:0072686">
    <property type="term" value="C:mitotic spindle"/>
    <property type="evidence" value="ECO:0007669"/>
    <property type="project" value="TreeGrafter"/>
</dbReference>
<dbReference type="GO" id="GO:0007018">
    <property type="term" value="P:microtubule-based movement"/>
    <property type="evidence" value="ECO:0007669"/>
    <property type="project" value="InterPro"/>
</dbReference>
<protein>
    <submittedName>
        <fullName evidence="18">Kinesin-domain-containing protein</fullName>
    </submittedName>
</protein>
<evidence type="ECO:0000256" key="10">
    <source>
        <dbReference type="ARBA" id="ARBA00023175"/>
    </source>
</evidence>
<keyword evidence="4" id="KW-0132">Cell division</keyword>
<dbReference type="InterPro" id="IPR036961">
    <property type="entry name" value="Kinesin_motor_dom_sf"/>
</dbReference>
<keyword evidence="19" id="KW-1185">Reference proteome</keyword>
<dbReference type="PANTHER" id="PTHR47970">
    <property type="entry name" value="KINESIN-LIKE PROTEIN KIF11"/>
    <property type="match status" value="1"/>
</dbReference>
<keyword evidence="2" id="KW-0963">Cytoplasm</keyword>
<keyword evidence="9 15" id="KW-0175">Coiled coil</keyword>
<accession>A0A9Q5HQH5</accession>
<evidence type="ECO:0000256" key="9">
    <source>
        <dbReference type="ARBA" id="ARBA00023054"/>
    </source>
</evidence>
<evidence type="ECO:0000256" key="1">
    <source>
        <dbReference type="ARBA" id="ARBA00004245"/>
    </source>
</evidence>
<keyword evidence="12" id="KW-0131">Cell cycle</keyword>
<evidence type="ECO:0000256" key="6">
    <source>
        <dbReference type="ARBA" id="ARBA00022741"/>
    </source>
</evidence>
<dbReference type="Pfam" id="PF13931">
    <property type="entry name" value="Microtub_bind"/>
    <property type="match status" value="1"/>
</dbReference>
<sequence>MATRKLSSRTRATNAYGAPTASSSSSSGARNRSVLTKARTELTTPVEDPNEALEGSIPSSQSTGKKAFNPTDAGESNIKVVIRCRRRSEREILEGSPIIISTEGAKGQNITIQTAPIASVLGVVTLPPTRTYPFDAVFGPEADQAMIYQDVVYPMLDEVLKGYNCTLFAYGQTGTGKTYTMQGDVSLSPLGNPTAQAGMIPRTLFKLFHQLESSGCDYSVKISYVELYNEELRDLIATEQDGQSGLKIFDDASKRGVFIQGLEDTPVKDFNHALTLLAKGSQKRQIAATKFNDHSSRSHSVFAITVHCKETSSLGDDVLKVGKFNLVDLAGSENIGRSGAENKRAREAGMINQSLLTLGRVINALVDKSSHVPYRESKLTRLLQDSLGGRTKTCIIATVSPARSNMEETLSTLDYALRAKSIRNKPEVNQRMSRNALLKEYVGEIERLKSDLLAAREKNGIYFSEETWTQINNEHELRQTEVEESKKQVEIIESQMRSVREEFEQSIALLMKTDGELRSTKEKLRTREDELAMKEGELNNVRTAFEEEVVIRKAHASTEETLNDVAVGLKQVVEESTGDVSGLFSKIERKLQEFETKSKTIKGQSSLLESETRSFMSVVETFVKSSEQTLTKTKAVADSFRKKEILSLICYRQSLDEQLKRISGVVKAIQSKEDASDQNLNSIWTIVKEVQDRLANELSMWSGSTQNDIQTLCVDIEQLTATNFTTAEQAMQTLWSVMEKLVRDARSTVENERKSAERQNELISHGARMEITRLKEQNARLSEQLDSERKNAMKSRDELVKRVSSLLVDFAEERDRGLRETVFGMQESNIQSTENLDTLVKKHDVLVAEAGVRNRAWSMSLDKAAVEGSQAKQSATESIRATSTSVQDGLSNLRNMIAEAIKSHSEGIIHVSKSLNSCSKVFEREHKIKRARIESSTHLANDAQSTLQKTQEVLDATTKGFDSFGKQLATESDLLYNEFHAHASAAAFHVSTVQQHNRRILEEGTRQNPPTGTTPQKRKWSYVDKWERTQNRSDLLRDYRRQRSSAALETVYPLASPTQAVPERQELESIEEEPEGSGSNEEESGNVAADSTEQIVSEIAVKEEPQSDPQRLLEASSSAPSSDCPEAPKPAPVSVPSVPKLARRESGLPTMKTVPVRTTLQEKSTNIIAETRTRITRPSRFRR</sequence>
<comment type="similarity">
    <text evidence="13">Belongs to the TRAFAC class myosin-kinesin ATPase superfamily. Kinesin family. KIN-5/BimC subfamily.</text>
</comment>
<dbReference type="Proteomes" id="UP000757232">
    <property type="component" value="Unassembled WGS sequence"/>
</dbReference>
<evidence type="ECO:0000256" key="14">
    <source>
        <dbReference type="PROSITE-ProRule" id="PRU00283"/>
    </source>
</evidence>
<keyword evidence="3" id="KW-0597">Phosphoprotein</keyword>
<dbReference type="GO" id="GO:0008574">
    <property type="term" value="F:plus-end-directed microtubule motor activity"/>
    <property type="evidence" value="ECO:0007669"/>
    <property type="project" value="TreeGrafter"/>
</dbReference>
<feature type="region of interest" description="Disordered" evidence="16">
    <location>
        <begin position="1"/>
        <end position="72"/>
    </location>
</feature>
<dbReference type="GO" id="GO:0051301">
    <property type="term" value="P:cell division"/>
    <property type="evidence" value="ECO:0007669"/>
    <property type="project" value="UniProtKB-KW"/>
</dbReference>
<evidence type="ECO:0000256" key="3">
    <source>
        <dbReference type="ARBA" id="ARBA00022553"/>
    </source>
</evidence>
<evidence type="ECO:0000256" key="8">
    <source>
        <dbReference type="ARBA" id="ARBA00022840"/>
    </source>
</evidence>
<keyword evidence="7" id="KW-0498">Mitosis</keyword>
<feature type="binding site" evidence="14">
    <location>
        <begin position="171"/>
        <end position="178"/>
    </location>
    <ligand>
        <name>ATP</name>
        <dbReference type="ChEBI" id="CHEBI:30616"/>
    </ligand>
</feature>
<feature type="region of interest" description="Disordered" evidence="16">
    <location>
        <begin position="1050"/>
        <end position="1153"/>
    </location>
</feature>
<evidence type="ECO:0000256" key="11">
    <source>
        <dbReference type="ARBA" id="ARBA00023212"/>
    </source>
</evidence>
<evidence type="ECO:0000313" key="18">
    <source>
        <dbReference type="EMBL" id="OCB84080.1"/>
    </source>
</evidence>
<dbReference type="InterPro" id="IPR027417">
    <property type="entry name" value="P-loop_NTPase"/>
</dbReference>
<feature type="domain" description="Kinesin motor" evidence="17">
    <location>
        <begin position="77"/>
        <end position="422"/>
    </location>
</feature>
<organism evidence="18 19">
    <name type="scientific">Sanghuangporus baumii</name>
    <name type="common">Phellinus baumii</name>
    <dbReference type="NCBI Taxonomy" id="108892"/>
    <lineage>
        <taxon>Eukaryota</taxon>
        <taxon>Fungi</taxon>
        <taxon>Dikarya</taxon>
        <taxon>Basidiomycota</taxon>
        <taxon>Agaricomycotina</taxon>
        <taxon>Agaricomycetes</taxon>
        <taxon>Hymenochaetales</taxon>
        <taxon>Hymenochaetaceae</taxon>
        <taxon>Sanghuangporus</taxon>
    </lineage>
</organism>
<dbReference type="InterPro" id="IPR019821">
    <property type="entry name" value="Kinesin_motor_CS"/>
</dbReference>
<feature type="coiled-coil region" evidence="15">
    <location>
        <begin position="764"/>
        <end position="798"/>
    </location>
</feature>
<evidence type="ECO:0000313" key="19">
    <source>
        <dbReference type="Proteomes" id="UP000757232"/>
    </source>
</evidence>
<dbReference type="SUPFAM" id="SSF52540">
    <property type="entry name" value="P-loop containing nucleoside triphosphate hydrolases"/>
    <property type="match status" value="1"/>
</dbReference>
<dbReference type="OrthoDB" id="3176171at2759"/>
<dbReference type="EMBL" id="LNZH02000216">
    <property type="protein sequence ID" value="OCB84080.1"/>
    <property type="molecule type" value="Genomic_DNA"/>
</dbReference>
<dbReference type="PRINTS" id="PR00380">
    <property type="entry name" value="KINESINHEAVY"/>
</dbReference>
<dbReference type="Pfam" id="PF00225">
    <property type="entry name" value="Kinesin"/>
    <property type="match status" value="1"/>
</dbReference>
<dbReference type="GO" id="GO:0005876">
    <property type="term" value="C:spindle microtubule"/>
    <property type="evidence" value="ECO:0007669"/>
    <property type="project" value="TreeGrafter"/>
</dbReference>
<feature type="compositionally biased region" description="Polar residues" evidence="16">
    <location>
        <begin position="1006"/>
        <end position="1015"/>
    </location>
</feature>
<feature type="compositionally biased region" description="Acidic residues" evidence="16">
    <location>
        <begin position="1068"/>
        <end position="1084"/>
    </location>
</feature>
<dbReference type="AlphaFoldDB" id="A0A9Q5HQH5"/>
<evidence type="ECO:0000256" key="4">
    <source>
        <dbReference type="ARBA" id="ARBA00022618"/>
    </source>
</evidence>
<dbReference type="SMART" id="SM00129">
    <property type="entry name" value="KISc"/>
    <property type="match status" value="1"/>
</dbReference>
<dbReference type="GO" id="GO:0008017">
    <property type="term" value="F:microtubule binding"/>
    <property type="evidence" value="ECO:0007669"/>
    <property type="project" value="InterPro"/>
</dbReference>
<dbReference type="CDD" id="cd01364">
    <property type="entry name" value="KISc_BimC_Eg5"/>
    <property type="match status" value="1"/>
</dbReference>
<dbReference type="InterPro" id="IPR025901">
    <property type="entry name" value="Kinesin-assoc_MT-bd_dom"/>
</dbReference>
<evidence type="ECO:0000256" key="12">
    <source>
        <dbReference type="ARBA" id="ARBA00023306"/>
    </source>
</evidence>
<dbReference type="GO" id="GO:0005524">
    <property type="term" value="F:ATP binding"/>
    <property type="evidence" value="ECO:0007669"/>
    <property type="project" value="UniProtKB-UniRule"/>
</dbReference>
<comment type="subcellular location">
    <subcellularLocation>
        <location evidence="1">Cytoplasm</location>
        <location evidence="1">Cytoskeleton</location>
    </subcellularLocation>
</comment>
<dbReference type="PANTHER" id="PTHR47970:SF12">
    <property type="entry name" value="KINESIN FAMILY MEMBER 11"/>
    <property type="match status" value="1"/>
</dbReference>
<dbReference type="InterPro" id="IPR001752">
    <property type="entry name" value="Kinesin_motor_dom"/>
</dbReference>
<name>A0A9Q5HQH5_SANBA</name>
<evidence type="ECO:0000256" key="7">
    <source>
        <dbReference type="ARBA" id="ARBA00022776"/>
    </source>
</evidence>
<evidence type="ECO:0000259" key="17">
    <source>
        <dbReference type="PROSITE" id="PS50067"/>
    </source>
</evidence>
<evidence type="ECO:0000256" key="2">
    <source>
        <dbReference type="ARBA" id="ARBA00022490"/>
    </source>
</evidence>
<keyword evidence="5" id="KW-0493">Microtubule</keyword>
<keyword evidence="10 14" id="KW-0505">Motor protein</keyword>
<dbReference type="InterPro" id="IPR047149">
    <property type="entry name" value="KIF11-like"/>
</dbReference>
<dbReference type="GO" id="GO:0005634">
    <property type="term" value="C:nucleus"/>
    <property type="evidence" value="ECO:0007669"/>
    <property type="project" value="TreeGrafter"/>
</dbReference>
<evidence type="ECO:0000256" key="16">
    <source>
        <dbReference type="SAM" id="MobiDB-lite"/>
    </source>
</evidence>